<name>A0ABY1N5P8_9HYPH</name>
<evidence type="ECO:0000313" key="5">
    <source>
        <dbReference type="Proteomes" id="UP001157914"/>
    </source>
</evidence>
<keyword evidence="2" id="KW-0560">Oxidoreductase</keyword>
<reference evidence="4 5" key="1">
    <citation type="submission" date="2017-05" db="EMBL/GenBank/DDBJ databases">
        <authorList>
            <person name="Varghese N."/>
            <person name="Submissions S."/>
        </authorList>
    </citation>
    <scope>NUCLEOTIDE SEQUENCE [LARGE SCALE GENOMIC DNA]</scope>
    <source>
        <strain evidence="4 5">DSM 15949</strain>
    </source>
</reference>
<dbReference type="InterPro" id="IPR003680">
    <property type="entry name" value="Flavodoxin_fold"/>
</dbReference>
<protein>
    <submittedName>
        <fullName evidence="4">NADPH-quinone reductase (Modulator of drug activity B)</fullName>
    </submittedName>
</protein>
<dbReference type="InterPro" id="IPR051545">
    <property type="entry name" value="NAD(P)H_dehydrogenase_qn"/>
</dbReference>
<proteinExistence type="inferred from homology"/>
<dbReference type="RefSeq" id="WP_155189489.1">
    <property type="nucleotide sequence ID" value="NZ_BAAAEA010000001.1"/>
</dbReference>
<feature type="domain" description="Flavodoxin-like fold" evidence="3">
    <location>
        <begin position="3"/>
        <end position="187"/>
    </location>
</feature>
<evidence type="ECO:0000313" key="4">
    <source>
        <dbReference type="EMBL" id="SMP00859.1"/>
    </source>
</evidence>
<dbReference type="Pfam" id="PF02525">
    <property type="entry name" value="Flavodoxin_2"/>
    <property type="match status" value="1"/>
</dbReference>
<evidence type="ECO:0000256" key="2">
    <source>
        <dbReference type="ARBA" id="ARBA00023002"/>
    </source>
</evidence>
<dbReference type="PANTHER" id="PTHR10204">
    <property type="entry name" value="NAD P H OXIDOREDUCTASE-RELATED"/>
    <property type="match status" value="1"/>
</dbReference>
<dbReference type="SUPFAM" id="SSF52218">
    <property type="entry name" value="Flavoproteins"/>
    <property type="match status" value="1"/>
</dbReference>
<dbReference type="EMBL" id="FXTT01000001">
    <property type="protein sequence ID" value="SMP00859.1"/>
    <property type="molecule type" value="Genomic_DNA"/>
</dbReference>
<comment type="similarity">
    <text evidence="1">Belongs to the NAD(P)H dehydrogenase (quinone) family.</text>
</comment>
<dbReference type="Gene3D" id="3.40.50.360">
    <property type="match status" value="1"/>
</dbReference>
<gene>
    <name evidence="4" type="ORF">SAMN06265374_0278</name>
</gene>
<dbReference type="Proteomes" id="UP001157914">
    <property type="component" value="Unassembled WGS sequence"/>
</dbReference>
<accession>A0ABY1N5P8</accession>
<evidence type="ECO:0000259" key="3">
    <source>
        <dbReference type="Pfam" id="PF02525"/>
    </source>
</evidence>
<keyword evidence="5" id="KW-1185">Reference proteome</keyword>
<organism evidence="4 5">
    <name type="scientific">Roseibium denhamense</name>
    <dbReference type="NCBI Taxonomy" id="76305"/>
    <lineage>
        <taxon>Bacteria</taxon>
        <taxon>Pseudomonadati</taxon>
        <taxon>Pseudomonadota</taxon>
        <taxon>Alphaproteobacteria</taxon>
        <taxon>Hyphomicrobiales</taxon>
        <taxon>Stappiaceae</taxon>
        <taxon>Roseibium</taxon>
    </lineage>
</organism>
<dbReference type="InterPro" id="IPR029039">
    <property type="entry name" value="Flavoprotein-like_sf"/>
</dbReference>
<sequence>MVKILVLNGHPAKKSFCGALAQGYTDSARTHGHEVRVQQVSALRFDSDFGVSSFRDAKPWEPDLEAFWQNLEWCDHLVLTHPLWWGGMPAKLKGLIDRVFLPGLAFQYVKGKPLPEKLLKGRTSEVLVSSDTPGWFFRWVYGAGIKKQTKMQILDFCGLKMKRYSWFSTIRGSSEAEREKMLERARKLGAKPSS</sequence>
<dbReference type="PANTHER" id="PTHR10204:SF34">
    <property type="entry name" value="NAD(P)H DEHYDROGENASE [QUINONE] 1 ISOFORM 1"/>
    <property type="match status" value="1"/>
</dbReference>
<comment type="caution">
    <text evidence="4">The sequence shown here is derived from an EMBL/GenBank/DDBJ whole genome shotgun (WGS) entry which is preliminary data.</text>
</comment>
<evidence type="ECO:0000256" key="1">
    <source>
        <dbReference type="ARBA" id="ARBA00006252"/>
    </source>
</evidence>